<sequence>MEMRSPGSHDTSIQYDGQNTVSSDCQGSISLDDWLSPFTPWSNAFSPIPCSELEDYPPRFRLPSPMPNVARVSTKSRPKREFLCPFFRIDAVLHRPHSCTGCKETSVSAVRRHLVRGQKPHLQFLRLCPTCNEDFIERTEFERFHGYHGEWCQNPKKQRRGHEGTRKQYNALYEKILEAETSKPRSIGHKKDSVQHISPRKMRDGDALAMLQPVPSTKPNSDRPELQRDLWGKIKTTPQKHIAVLEPTSPLLPQARCATEAQSGKSAEIQTSEEYLLAESSPFLVIPGSPWGPVSMSNGPLDRFSYLAAKDCTETLPC</sequence>
<dbReference type="EMBL" id="MCFA01000340">
    <property type="protein sequence ID" value="ORX93467.1"/>
    <property type="molecule type" value="Genomic_DNA"/>
</dbReference>
<dbReference type="AlphaFoldDB" id="A0A1Y1Y616"/>
<reference evidence="1 2" key="1">
    <citation type="submission" date="2016-07" db="EMBL/GenBank/DDBJ databases">
        <title>Pervasive Adenine N6-methylation of Active Genes in Fungi.</title>
        <authorList>
            <consortium name="DOE Joint Genome Institute"/>
            <person name="Mondo S.J."/>
            <person name="Dannebaum R.O."/>
            <person name="Kuo R.C."/>
            <person name="Labutti K."/>
            <person name="Haridas S."/>
            <person name="Kuo A."/>
            <person name="Salamov A."/>
            <person name="Ahrendt S.R."/>
            <person name="Lipzen A."/>
            <person name="Sullivan W."/>
            <person name="Andreopoulos W.B."/>
            <person name="Clum A."/>
            <person name="Lindquist E."/>
            <person name="Daum C."/>
            <person name="Ramamoorthy G.K."/>
            <person name="Gryganskyi A."/>
            <person name="Culley D."/>
            <person name="Magnuson J.K."/>
            <person name="James T.Y."/>
            <person name="O'Malley M.A."/>
            <person name="Stajich J.E."/>
            <person name="Spatafora J.W."/>
            <person name="Visel A."/>
            <person name="Grigoriev I.V."/>
        </authorList>
    </citation>
    <scope>NUCLEOTIDE SEQUENCE [LARGE SCALE GENOMIC DNA]</scope>
    <source>
        <strain evidence="1 2">CBS 115471</strain>
    </source>
</reference>
<evidence type="ECO:0000313" key="2">
    <source>
        <dbReference type="Proteomes" id="UP000193144"/>
    </source>
</evidence>
<comment type="caution">
    <text evidence="1">The sequence shown here is derived from an EMBL/GenBank/DDBJ whole genome shotgun (WGS) entry which is preliminary data.</text>
</comment>
<dbReference type="Proteomes" id="UP000193144">
    <property type="component" value="Unassembled WGS sequence"/>
</dbReference>
<proteinExistence type="predicted"/>
<dbReference type="OrthoDB" id="3800899at2759"/>
<accession>A0A1Y1Y616</accession>
<gene>
    <name evidence="1" type="ORF">BCR34DRAFT_239516</name>
</gene>
<protein>
    <submittedName>
        <fullName evidence="1">Uncharacterized protein</fullName>
    </submittedName>
</protein>
<name>A0A1Y1Y616_9PLEO</name>
<keyword evidence="2" id="KW-1185">Reference proteome</keyword>
<dbReference type="STRING" id="1231657.A0A1Y1Y616"/>
<organism evidence="1 2">
    <name type="scientific">Clohesyomyces aquaticus</name>
    <dbReference type="NCBI Taxonomy" id="1231657"/>
    <lineage>
        <taxon>Eukaryota</taxon>
        <taxon>Fungi</taxon>
        <taxon>Dikarya</taxon>
        <taxon>Ascomycota</taxon>
        <taxon>Pezizomycotina</taxon>
        <taxon>Dothideomycetes</taxon>
        <taxon>Pleosporomycetidae</taxon>
        <taxon>Pleosporales</taxon>
        <taxon>Lindgomycetaceae</taxon>
        <taxon>Clohesyomyces</taxon>
    </lineage>
</organism>
<evidence type="ECO:0000313" key="1">
    <source>
        <dbReference type="EMBL" id="ORX93467.1"/>
    </source>
</evidence>